<dbReference type="InterPro" id="IPR053142">
    <property type="entry name" value="PchR_regulatory_protein"/>
</dbReference>
<dbReference type="InterPro" id="IPR009057">
    <property type="entry name" value="Homeodomain-like_sf"/>
</dbReference>
<organism evidence="5 6">
    <name type="scientific">Peptoniphilus asaccharolyticus DSM 20463</name>
    <dbReference type="NCBI Taxonomy" id="573058"/>
    <lineage>
        <taxon>Bacteria</taxon>
        <taxon>Bacillati</taxon>
        <taxon>Bacillota</taxon>
        <taxon>Tissierellia</taxon>
        <taxon>Tissierellales</taxon>
        <taxon>Peptoniphilaceae</taxon>
        <taxon>Peptoniphilus</taxon>
    </lineage>
</organism>
<dbReference type="Proteomes" id="UP000192368">
    <property type="component" value="Unassembled WGS sequence"/>
</dbReference>
<dbReference type="PROSITE" id="PS01124">
    <property type="entry name" value="HTH_ARAC_FAMILY_2"/>
    <property type="match status" value="1"/>
</dbReference>
<dbReference type="GO" id="GO:0003700">
    <property type="term" value="F:DNA-binding transcription factor activity"/>
    <property type="evidence" value="ECO:0007669"/>
    <property type="project" value="InterPro"/>
</dbReference>
<keyword evidence="2 5" id="KW-0238">DNA-binding</keyword>
<dbReference type="PRINTS" id="PR00032">
    <property type="entry name" value="HTHARAC"/>
</dbReference>
<keyword evidence="3" id="KW-0804">Transcription</keyword>
<keyword evidence="6" id="KW-1185">Reference proteome</keyword>
<dbReference type="PANTHER" id="PTHR47893">
    <property type="entry name" value="REGULATORY PROTEIN PCHR"/>
    <property type="match status" value="1"/>
</dbReference>
<keyword evidence="1" id="KW-0805">Transcription regulation</keyword>
<dbReference type="EMBL" id="FWWR01000017">
    <property type="protein sequence ID" value="SMB93306.1"/>
    <property type="molecule type" value="Genomic_DNA"/>
</dbReference>
<dbReference type="SUPFAM" id="SSF46689">
    <property type="entry name" value="Homeodomain-like"/>
    <property type="match status" value="2"/>
</dbReference>
<dbReference type="InterPro" id="IPR020449">
    <property type="entry name" value="Tscrpt_reg_AraC-type_HTH"/>
</dbReference>
<evidence type="ECO:0000313" key="6">
    <source>
        <dbReference type="Proteomes" id="UP000192368"/>
    </source>
</evidence>
<feature type="domain" description="HTH araC/xylS-type" evidence="4">
    <location>
        <begin position="216"/>
        <end position="314"/>
    </location>
</feature>
<dbReference type="Gene3D" id="1.10.10.60">
    <property type="entry name" value="Homeodomain-like"/>
    <property type="match status" value="2"/>
</dbReference>
<dbReference type="STRING" id="573058.SAMN00017477_2053"/>
<reference evidence="6" key="1">
    <citation type="submission" date="2017-04" db="EMBL/GenBank/DDBJ databases">
        <authorList>
            <person name="Varghese N."/>
            <person name="Submissions S."/>
        </authorList>
    </citation>
    <scope>NUCLEOTIDE SEQUENCE [LARGE SCALE GENOMIC DNA]</scope>
    <source>
        <strain evidence="6">DSM 20463</strain>
    </source>
</reference>
<protein>
    <submittedName>
        <fullName evidence="5">AraC-type DNA-binding protein</fullName>
    </submittedName>
</protein>
<dbReference type="PROSITE" id="PS00041">
    <property type="entry name" value="HTH_ARAC_FAMILY_1"/>
    <property type="match status" value="1"/>
</dbReference>
<dbReference type="InterPro" id="IPR018062">
    <property type="entry name" value="HTH_AraC-typ_CS"/>
</dbReference>
<dbReference type="Pfam" id="PF12833">
    <property type="entry name" value="HTH_18"/>
    <property type="match status" value="1"/>
</dbReference>
<dbReference type="GO" id="GO:0043565">
    <property type="term" value="F:sequence-specific DNA binding"/>
    <property type="evidence" value="ECO:0007669"/>
    <property type="project" value="InterPro"/>
</dbReference>
<dbReference type="PANTHER" id="PTHR47893:SF1">
    <property type="entry name" value="REGULATORY PROTEIN PCHR"/>
    <property type="match status" value="1"/>
</dbReference>
<evidence type="ECO:0000256" key="1">
    <source>
        <dbReference type="ARBA" id="ARBA00023015"/>
    </source>
</evidence>
<evidence type="ECO:0000256" key="2">
    <source>
        <dbReference type="ARBA" id="ARBA00023125"/>
    </source>
</evidence>
<proteinExistence type="predicted"/>
<dbReference type="OrthoDB" id="9791615at2"/>
<evidence type="ECO:0000259" key="4">
    <source>
        <dbReference type="PROSITE" id="PS01124"/>
    </source>
</evidence>
<dbReference type="RefSeq" id="WP_084231559.1">
    <property type="nucleotide sequence ID" value="NZ_FWWR01000017.1"/>
</dbReference>
<name>A0A1W1VJ00_PEPAS</name>
<dbReference type="AlphaFoldDB" id="A0A1W1VJ00"/>
<evidence type="ECO:0000313" key="5">
    <source>
        <dbReference type="EMBL" id="SMB93306.1"/>
    </source>
</evidence>
<dbReference type="SMART" id="SM00342">
    <property type="entry name" value="HTH_ARAC"/>
    <property type="match status" value="1"/>
</dbReference>
<gene>
    <name evidence="5" type="ORF">SAMN00017477_2053</name>
</gene>
<sequence>MKQMKKILMDKMNLDYIGEHNGLLKFRYKKTKDSFNYVAKLFDGIYLVLTDYRDTYTYEVSEGFNTKSMNLSYCLEGQMKWQLPTTNEVSFLTKHSFTVDCIAKHCAEAKFPEGHLKNLEYFISIEEISEETEKIFESFGVSIMGIYEKFGSEKVAVIKKDLGIEKIFKSFTGEEFFNVNRHRMALLETLFYLKDIQLSEENEFVYLPKKHIEKVQQVQRLITDDFRKKYTVDELASMVNISKTYLNRAFKEVYGDSIHAYLIDKRMEYAKKQMRESKFSITEIAESVGYANASKFADVFRKYEGISPRVYRGGLKYDL</sequence>
<evidence type="ECO:0000256" key="3">
    <source>
        <dbReference type="ARBA" id="ARBA00023163"/>
    </source>
</evidence>
<dbReference type="InterPro" id="IPR018060">
    <property type="entry name" value="HTH_AraC"/>
</dbReference>
<accession>A0A1W1VJ00</accession>